<dbReference type="EMBL" id="JAUSQZ010000001">
    <property type="protein sequence ID" value="MDP9830798.1"/>
    <property type="molecule type" value="Genomic_DNA"/>
</dbReference>
<name>A0ABT9PDK8_9ACTN</name>
<protein>
    <submittedName>
        <fullName evidence="1">Uncharacterized protein</fullName>
    </submittedName>
</protein>
<reference evidence="1 2" key="1">
    <citation type="submission" date="2023-07" db="EMBL/GenBank/DDBJ databases">
        <title>Sequencing the genomes of 1000 actinobacteria strains.</title>
        <authorList>
            <person name="Klenk H.-P."/>
        </authorList>
    </citation>
    <scope>NUCLEOTIDE SEQUENCE [LARGE SCALE GENOMIC DNA]</scope>
    <source>
        <strain evidence="1 2">DSM 44388</strain>
    </source>
</reference>
<proteinExistence type="predicted"/>
<gene>
    <name evidence="1" type="ORF">J2S57_006547</name>
</gene>
<comment type="caution">
    <text evidence="1">The sequence shown here is derived from an EMBL/GenBank/DDBJ whole genome shotgun (WGS) entry which is preliminary data.</text>
</comment>
<evidence type="ECO:0000313" key="2">
    <source>
        <dbReference type="Proteomes" id="UP001235712"/>
    </source>
</evidence>
<accession>A0ABT9PDK8</accession>
<keyword evidence="2" id="KW-1185">Reference proteome</keyword>
<evidence type="ECO:0000313" key="1">
    <source>
        <dbReference type="EMBL" id="MDP9830798.1"/>
    </source>
</evidence>
<dbReference type="Proteomes" id="UP001235712">
    <property type="component" value="Unassembled WGS sequence"/>
</dbReference>
<sequence length="62" mass="6861">MSEMPAIARFRRIGRRPLKAASPMVDAVVARAGVPQIQPMRRAMAQASWRLAAFSLVIALDR</sequence>
<organism evidence="1 2">
    <name type="scientific">Kineosporia succinea</name>
    <dbReference type="NCBI Taxonomy" id="84632"/>
    <lineage>
        <taxon>Bacteria</taxon>
        <taxon>Bacillati</taxon>
        <taxon>Actinomycetota</taxon>
        <taxon>Actinomycetes</taxon>
        <taxon>Kineosporiales</taxon>
        <taxon>Kineosporiaceae</taxon>
        <taxon>Kineosporia</taxon>
    </lineage>
</organism>